<evidence type="ECO:0000313" key="2">
    <source>
        <dbReference type="EMBL" id="KAJ9666047.1"/>
    </source>
</evidence>
<reference evidence="2" key="1">
    <citation type="submission" date="2022-10" db="EMBL/GenBank/DDBJ databases">
        <title>Culturing micro-colonial fungi from biological soil crusts in the Mojave desert and describing Neophaeococcomyces mojavensis, and introducing the new genera and species Taxawa tesnikishii.</title>
        <authorList>
            <person name="Kurbessoian T."/>
            <person name="Stajich J.E."/>
        </authorList>
    </citation>
    <scope>NUCLEOTIDE SEQUENCE</scope>
    <source>
        <strain evidence="2">TK_1</strain>
    </source>
</reference>
<proteinExistence type="predicted"/>
<sequence>MSKSSDSPSFQSLVSTLSALPPPLLPPGHSRLPHLTAAIASLLLHPTLEATLHLLNHDLPSAHFLVRKMQAAPAFEGMLLHAMLHRIEGDYNNARAWYADCAGAGVVGWCWADGEDGDGEKGEGPVVQKKGDEMEAGEEGGEKGEWDGRAANADELEEVETVKGPRRGGPALRRALEFVDAVEKLKRDGEGNKAELEGVSGREIRRMLDWCVRRFGTEEVLDASGAWKQSEAHREMQVDMTTGGKGFRKF</sequence>
<gene>
    <name evidence="2" type="ORF">H2201_003725</name>
</gene>
<accession>A0ABQ9NUH3</accession>
<feature type="region of interest" description="Disordered" evidence="1">
    <location>
        <begin position="116"/>
        <end position="146"/>
    </location>
</feature>
<dbReference type="EMBL" id="JAPDRL010000022">
    <property type="protein sequence ID" value="KAJ9666047.1"/>
    <property type="molecule type" value="Genomic_DNA"/>
</dbReference>
<feature type="compositionally biased region" description="Basic and acidic residues" evidence="1">
    <location>
        <begin position="119"/>
        <end position="133"/>
    </location>
</feature>
<evidence type="ECO:0000256" key="1">
    <source>
        <dbReference type="SAM" id="MobiDB-lite"/>
    </source>
</evidence>
<organism evidence="2 3">
    <name type="scientific">Coniosporium apollinis</name>
    <dbReference type="NCBI Taxonomy" id="61459"/>
    <lineage>
        <taxon>Eukaryota</taxon>
        <taxon>Fungi</taxon>
        <taxon>Dikarya</taxon>
        <taxon>Ascomycota</taxon>
        <taxon>Pezizomycotina</taxon>
        <taxon>Dothideomycetes</taxon>
        <taxon>Dothideomycetes incertae sedis</taxon>
        <taxon>Coniosporium</taxon>
    </lineage>
</organism>
<dbReference type="Proteomes" id="UP001172684">
    <property type="component" value="Unassembled WGS sequence"/>
</dbReference>
<evidence type="ECO:0000313" key="3">
    <source>
        <dbReference type="Proteomes" id="UP001172684"/>
    </source>
</evidence>
<evidence type="ECO:0008006" key="4">
    <source>
        <dbReference type="Google" id="ProtNLM"/>
    </source>
</evidence>
<name>A0ABQ9NUH3_9PEZI</name>
<keyword evidence="3" id="KW-1185">Reference proteome</keyword>
<comment type="caution">
    <text evidence="2">The sequence shown here is derived from an EMBL/GenBank/DDBJ whole genome shotgun (WGS) entry which is preliminary data.</text>
</comment>
<protein>
    <recommendedName>
        <fullName evidence="4">CTLH domain-containing protein</fullName>
    </recommendedName>
</protein>